<proteinExistence type="predicted"/>
<dbReference type="HOGENOM" id="CLU_2196824_0_0_1"/>
<evidence type="ECO:0000256" key="1">
    <source>
        <dbReference type="SAM" id="MobiDB-lite"/>
    </source>
</evidence>
<name>D6RPC6_COPC7</name>
<sequence length="108" mass="12186">MSSTSIPRENISEGSISVYIKLLEADEPWRTLFHDHEFCAIESEPLVQQTVGYHDLAVLTQVTDSQSSCRPLSSPRVTRHRAAHPTTRTKVFKQDCEQARCVDQATDV</sequence>
<evidence type="ECO:0000313" key="3">
    <source>
        <dbReference type="Proteomes" id="UP000001861"/>
    </source>
</evidence>
<comment type="caution">
    <text evidence="2">The sequence shown here is derived from an EMBL/GenBank/DDBJ whole genome shotgun (WGS) entry which is preliminary data.</text>
</comment>
<gene>
    <name evidence="2" type="ORF">CC1G_14987</name>
</gene>
<evidence type="ECO:0000313" key="2">
    <source>
        <dbReference type="EMBL" id="EFI27162.1"/>
    </source>
</evidence>
<feature type="region of interest" description="Disordered" evidence="1">
    <location>
        <begin position="67"/>
        <end position="86"/>
    </location>
</feature>
<dbReference type="AlphaFoldDB" id="D6RPC6"/>
<dbReference type="InParanoid" id="D6RPC6"/>
<organism evidence="2 3">
    <name type="scientific">Coprinopsis cinerea (strain Okayama-7 / 130 / ATCC MYA-4618 / FGSC 9003)</name>
    <name type="common">Inky cap fungus</name>
    <name type="synonym">Hormographiella aspergillata</name>
    <dbReference type="NCBI Taxonomy" id="240176"/>
    <lineage>
        <taxon>Eukaryota</taxon>
        <taxon>Fungi</taxon>
        <taxon>Dikarya</taxon>
        <taxon>Basidiomycota</taxon>
        <taxon>Agaricomycotina</taxon>
        <taxon>Agaricomycetes</taxon>
        <taxon>Agaricomycetidae</taxon>
        <taxon>Agaricales</taxon>
        <taxon>Agaricineae</taxon>
        <taxon>Psathyrellaceae</taxon>
        <taxon>Coprinopsis</taxon>
    </lineage>
</organism>
<protein>
    <submittedName>
        <fullName evidence="2">Uncharacterized protein</fullName>
    </submittedName>
</protein>
<dbReference type="EMBL" id="AACS02000008">
    <property type="protein sequence ID" value="EFI27162.1"/>
    <property type="molecule type" value="Genomic_DNA"/>
</dbReference>
<dbReference type="VEuPathDB" id="FungiDB:CC1G_14987"/>
<dbReference type="Proteomes" id="UP000001861">
    <property type="component" value="Unassembled WGS sequence"/>
</dbReference>
<dbReference type="RefSeq" id="XP_002910656.1">
    <property type="nucleotide sequence ID" value="XM_002910610.1"/>
</dbReference>
<accession>D6RPC6</accession>
<dbReference type="KEGG" id="cci:CC1G_14987"/>
<reference evidence="2 3" key="1">
    <citation type="journal article" date="2010" name="Proc. Natl. Acad. Sci. U.S.A.">
        <title>Insights into evolution of multicellular fungi from the assembled chromosomes of the mushroom Coprinopsis cinerea (Coprinus cinereus).</title>
        <authorList>
            <person name="Stajich J.E."/>
            <person name="Wilke S.K."/>
            <person name="Ahren D."/>
            <person name="Au C.H."/>
            <person name="Birren B.W."/>
            <person name="Borodovsky M."/>
            <person name="Burns C."/>
            <person name="Canback B."/>
            <person name="Casselton L.A."/>
            <person name="Cheng C.K."/>
            <person name="Deng J."/>
            <person name="Dietrich F.S."/>
            <person name="Fargo D.C."/>
            <person name="Farman M.L."/>
            <person name="Gathman A.C."/>
            <person name="Goldberg J."/>
            <person name="Guigo R."/>
            <person name="Hoegger P.J."/>
            <person name="Hooker J.B."/>
            <person name="Huggins A."/>
            <person name="James T.Y."/>
            <person name="Kamada T."/>
            <person name="Kilaru S."/>
            <person name="Kodira C."/>
            <person name="Kues U."/>
            <person name="Kupfer D."/>
            <person name="Kwan H.S."/>
            <person name="Lomsadze A."/>
            <person name="Li W."/>
            <person name="Lilly W.W."/>
            <person name="Ma L.J."/>
            <person name="Mackey A.J."/>
            <person name="Manning G."/>
            <person name="Martin F."/>
            <person name="Muraguchi H."/>
            <person name="Natvig D.O."/>
            <person name="Palmerini H."/>
            <person name="Ramesh M.A."/>
            <person name="Rehmeyer C.J."/>
            <person name="Roe B.A."/>
            <person name="Shenoy N."/>
            <person name="Stanke M."/>
            <person name="Ter-Hovhannisyan V."/>
            <person name="Tunlid A."/>
            <person name="Velagapudi R."/>
            <person name="Vision T.J."/>
            <person name="Zeng Q."/>
            <person name="Zolan M.E."/>
            <person name="Pukkila P.J."/>
        </authorList>
    </citation>
    <scope>NUCLEOTIDE SEQUENCE [LARGE SCALE GENOMIC DNA]</scope>
    <source>
        <strain evidence="3">Okayama-7 / 130 / ATCC MYA-4618 / FGSC 9003</strain>
    </source>
</reference>
<keyword evidence="3" id="KW-1185">Reference proteome</keyword>
<dbReference type="GeneID" id="9380185"/>